<evidence type="ECO:0000256" key="2">
    <source>
        <dbReference type="ARBA" id="ARBA00022741"/>
    </source>
</evidence>
<keyword evidence="2" id="KW-0547">Nucleotide-binding</keyword>
<keyword evidence="3" id="KW-0067">ATP-binding</keyword>
<dbReference type="GO" id="GO:0070740">
    <property type="term" value="F:tubulin-glutamic acid ligase activity"/>
    <property type="evidence" value="ECO:0007669"/>
    <property type="project" value="TreeGrafter"/>
</dbReference>
<dbReference type="Pfam" id="PF03133">
    <property type="entry name" value="TTL"/>
    <property type="match status" value="1"/>
</dbReference>
<feature type="region of interest" description="Disordered" evidence="4">
    <location>
        <begin position="217"/>
        <end position="285"/>
    </location>
</feature>
<dbReference type="PANTHER" id="PTHR12241">
    <property type="entry name" value="TUBULIN POLYGLUTAMYLASE"/>
    <property type="match status" value="1"/>
</dbReference>
<dbReference type="Gene3D" id="3.30.470.20">
    <property type="entry name" value="ATP-grasp fold, B domain"/>
    <property type="match status" value="1"/>
</dbReference>
<reference evidence="5 6" key="1">
    <citation type="journal article" date="2014" name="Genome Biol. Evol.">
        <title>The secreted proteins of Achlya hypogyna and Thraustotheca clavata identify the ancestral oomycete secretome and reveal gene acquisitions by horizontal gene transfer.</title>
        <authorList>
            <person name="Misner I."/>
            <person name="Blouin N."/>
            <person name="Leonard G."/>
            <person name="Richards T.A."/>
            <person name="Lane C.E."/>
        </authorList>
    </citation>
    <scope>NUCLEOTIDE SEQUENCE [LARGE SCALE GENOMIC DNA]</scope>
    <source>
        <strain evidence="5 6">ATCC 48635</strain>
    </source>
</reference>
<dbReference type="GO" id="GO:0015631">
    <property type="term" value="F:tubulin binding"/>
    <property type="evidence" value="ECO:0007669"/>
    <property type="project" value="TreeGrafter"/>
</dbReference>
<feature type="compositionally biased region" description="Acidic residues" evidence="4">
    <location>
        <begin position="434"/>
        <end position="446"/>
    </location>
</feature>
<dbReference type="STRING" id="1202772.A0A1V9ZGF3"/>
<keyword evidence="6" id="KW-1185">Reference proteome</keyword>
<feature type="region of interest" description="Disordered" evidence="4">
    <location>
        <begin position="371"/>
        <end position="428"/>
    </location>
</feature>
<evidence type="ECO:0000256" key="1">
    <source>
        <dbReference type="ARBA" id="ARBA00022598"/>
    </source>
</evidence>
<comment type="caution">
    <text evidence="5">The sequence shown here is derived from an EMBL/GenBank/DDBJ whole genome shotgun (WGS) entry which is preliminary data.</text>
</comment>
<dbReference type="OrthoDB" id="202825at2759"/>
<protein>
    <submittedName>
        <fullName evidence="5">Tubulin-tyrosine ligase family</fullName>
    </submittedName>
</protein>
<feature type="region of interest" description="Disordered" evidence="4">
    <location>
        <begin position="105"/>
        <end position="130"/>
    </location>
</feature>
<dbReference type="Proteomes" id="UP000243579">
    <property type="component" value="Unassembled WGS sequence"/>
</dbReference>
<feature type="compositionally biased region" description="Low complexity" evidence="4">
    <location>
        <begin position="274"/>
        <end position="285"/>
    </location>
</feature>
<evidence type="ECO:0000313" key="5">
    <source>
        <dbReference type="EMBL" id="OQR97001.1"/>
    </source>
</evidence>
<dbReference type="EMBL" id="JNBR01000124">
    <property type="protein sequence ID" value="OQR97001.1"/>
    <property type="molecule type" value="Genomic_DNA"/>
</dbReference>
<feature type="region of interest" description="Disordered" evidence="4">
    <location>
        <begin position="434"/>
        <end position="453"/>
    </location>
</feature>
<organism evidence="5 6">
    <name type="scientific">Achlya hypogyna</name>
    <name type="common">Oomycete</name>
    <name type="synonym">Protoachlya hypogyna</name>
    <dbReference type="NCBI Taxonomy" id="1202772"/>
    <lineage>
        <taxon>Eukaryota</taxon>
        <taxon>Sar</taxon>
        <taxon>Stramenopiles</taxon>
        <taxon>Oomycota</taxon>
        <taxon>Saprolegniomycetes</taxon>
        <taxon>Saprolegniales</taxon>
        <taxon>Achlyaceae</taxon>
        <taxon>Achlya</taxon>
    </lineage>
</organism>
<name>A0A1V9ZGF3_ACHHY</name>
<dbReference type="GO" id="GO:0005524">
    <property type="term" value="F:ATP binding"/>
    <property type="evidence" value="ECO:0007669"/>
    <property type="project" value="UniProtKB-KW"/>
</dbReference>
<gene>
    <name evidence="5" type="ORF">ACHHYP_12846</name>
</gene>
<feature type="compositionally biased region" description="Polar residues" evidence="4">
    <location>
        <begin position="578"/>
        <end position="595"/>
    </location>
</feature>
<dbReference type="GO" id="GO:0000226">
    <property type="term" value="P:microtubule cytoskeleton organization"/>
    <property type="evidence" value="ECO:0007669"/>
    <property type="project" value="TreeGrafter"/>
</dbReference>
<feature type="compositionally biased region" description="Polar residues" evidence="4">
    <location>
        <begin position="371"/>
        <end position="387"/>
    </location>
</feature>
<dbReference type="SUPFAM" id="SSF56059">
    <property type="entry name" value="Glutathione synthetase ATP-binding domain-like"/>
    <property type="match status" value="1"/>
</dbReference>
<accession>A0A1V9ZGF3</accession>
<dbReference type="GO" id="GO:0036064">
    <property type="term" value="C:ciliary basal body"/>
    <property type="evidence" value="ECO:0007669"/>
    <property type="project" value="TreeGrafter"/>
</dbReference>
<dbReference type="InterPro" id="IPR004344">
    <property type="entry name" value="TTL/TTLL_fam"/>
</dbReference>
<evidence type="ECO:0000256" key="3">
    <source>
        <dbReference type="ARBA" id="ARBA00022840"/>
    </source>
</evidence>
<dbReference type="AlphaFoldDB" id="A0A1V9ZGF3"/>
<dbReference type="PANTHER" id="PTHR12241:SF155">
    <property type="entry name" value="TUBULIN-TYROSINE LIGASE FAMILY PROTEIN"/>
    <property type="match status" value="1"/>
</dbReference>
<evidence type="ECO:0000256" key="4">
    <source>
        <dbReference type="SAM" id="MobiDB-lite"/>
    </source>
</evidence>
<feature type="region of interest" description="Disordered" evidence="4">
    <location>
        <begin position="546"/>
        <end position="595"/>
    </location>
</feature>
<sequence length="1160" mass="128384">MVPFETQDAAVPESFPLLPLGLIPKLESAVLATCKIQLEELLQTLGNDSDDVSLGQVPLSCYLLWSNVAQYVRKEIAVIVMELEDRRARQRIAQLVAGTEATGLSEIGPKTSHQFEPLGASASLPSSTASHGNTLVKKELLSPATSLVKPLHAQSGSSAMLQKAHAIEVSKPIPVTSKAPEPSQATYDPRRLSVKEMLAKAKATRIAANDPSTRFIIQGVPKAKKRTRIKPKAPREETPEERLQNQREARRREAELRKARKAKLVLEAQRNDDGSSSDSASDADAVGLDSDEYVDDSVHDLGPPKPEEAPLVPAVEQDKRITQINNVLCCIQATENLEHLQTAPRLVDTVDSIVSVSTNEGSEILPVVNISSPEPTATSPVKISSQVVPDGDEASSHLVVSSPPKPLNDPATPDKPITDYSPRGTVESVLDPAEDDALEGEEEEDAPPAPVYDKATFHSTTAMELLDHAVAALVSREQPTKHLLPEWFQAQRDSVEKLAPSRVEALRIPPPSQSVGRQLLDSLAIGQSQIKACRANLNSVLASLAPPPSEVAPPDAAPTKISRPKSSKAARPTVFRSAPSNQTEETTLPRSTKSTPRLLSKVVPVLPLAQPVPTRDITDYSKHFKTFLCIMTSFYEKSRDGASGNPKEALQQGEMAMRFQLKLYTVWKNIMHDYATVFGVDGLLKTNRELGASYVYDGSQSTPFTAQYRINSSSRLEVFGIVAQALKKMPDWEELPVDLGLNTTWNLLWTWSKPRVDRQTLLAWQKVNHFAGAKALTRKDMLKKSLHRYTSLGGERMKSFDIAPETFILPNDYIPFVQAFKRRGDEIGAAKNIWIMKPVALSRGRGISLLNDLGQVAYGEAVVVQKYIENPLLLDGYKFDLRLYVLVTSFNPLEVRQTVDAPGRFALSQAFFYQEGFVRICTHRYSTDATEIGDLFMHLTNSSIQKYGHMDDVPDNPVNNASTTEAGGTKASLAYLWSRLAAAKAPVGQIKEDIIHVILKSLVAGEDAITYQVNSFDVYGYDILLDDNYRPWLIEINSSPSMARENNLDYVIKDALMHDTMRVVRPLHFDRAALISVLKRRIDDLGRERKRPSLLHPIEAEERAKRQLNEDLDAILHGAVPREYGEMPEELGNFMRIAPSSWHSQVMKLKRTCFRDKTKP</sequence>
<feature type="compositionally biased region" description="Basic and acidic residues" evidence="4">
    <location>
        <begin position="233"/>
        <end position="257"/>
    </location>
</feature>
<evidence type="ECO:0000313" key="6">
    <source>
        <dbReference type="Proteomes" id="UP000243579"/>
    </source>
</evidence>
<keyword evidence="1 5" id="KW-0436">Ligase</keyword>
<dbReference type="PROSITE" id="PS51221">
    <property type="entry name" value="TTL"/>
    <property type="match status" value="1"/>
</dbReference>
<proteinExistence type="predicted"/>
<feature type="compositionally biased region" description="Basic residues" evidence="4">
    <location>
        <begin position="222"/>
        <end position="232"/>
    </location>
</feature>